<reference evidence="3 4" key="1">
    <citation type="submission" date="2019-03" db="EMBL/GenBank/DDBJ databases">
        <title>Genomic analyses of the natural microbiome of Caenorhabditis elegans.</title>
        <authorList>
            <person name="Samuel B."/>
        </authorList>
    </citation>
    <scope>NUCLEOTIDE SEQUENCE [LARGE SCALE GENOMIC DNA]</scope>
    <source>
        <strain evidence="3 4">BIGb0156</strain>
    </source>
</reference>
<dbReference type="Proteomes" id="UP000295530">
    <property type="component" value="Unassembled WGS sequence"/>
</dbReference>
<dbReference type="PANTHER" id="PTHR43777">
    <property type="entry name" value="MOLYBDENUM COFACTOR CYTIDYLYLTRANSFERASE"/>
    <property type="match status" value="1"/>
</dbReference>
<keyword evidence="4" id="KW-1185">Reference proteome</keyword>
<sequence>MPSPVVIILAAGRGERFRASGATTHKLDALLHGQSVLTHVIQAVKDAGLAWHLVRPEGGTHGMGESIALGVSAAPHAAGWLILPGDLPLIQPDSLRLVAEGLREKPVVVPHYRQQQGHPVAFSHDFLPQLAALTGDSGAKEIVRSARLHHQVLDLALQDGGIGHDIDTLADLALAERALSSHQWRRTMD</sequence>
<dbReference type="InterPro" id="IPR029044">
    <property type="entry name" value="Nucleotide-diphossugar_trans"/>
</dbReference>
<dbReference type="RefSeq" id="WP_133461741.1">
    <property type="nucleotide sequence ID" value="NZ_SNVX01000011.1"/>
</dbReference>
<keyword evidence="1" id="KW-0460">Magnesium</keyword>
<dbReference type="AlphaFoldDB" id="A0A4R6EDY8"/>
<dbReference type="GO" id="GO:0016779">
    <property type="term" value="F:nucleotidyltransferase activity"/>
    <property type="evidence" value="ECO:0007669"/>
    <property type="project" value="UniProtKB-KW"/>
</dbReference>
<dbReference type="CDD" id="cd04182">
    <property type="entry name" value="GT_2_like_f"/>
    <property type="match status" value="1"/>
</dbReference>
<dbReference type="Gene3D" id="3.90.550.10">
    <property type="entry name" value="Spore Coat Polysaccharide Biosynthesis Protein SpsA, Chain A"/>
    <property type="match status" value="1"/>
</dbReference>
<dbReference type="InterPro" id="IPR025877">
    <property type="entry name" value="MobA-like_NTP_Trfase"/>
</dbReference>
<dbReference type="OrthoDB" id="5298023at2"/>
<accession>A0A4R6EDY8</accession>
<comment type="caution">
    <text evidence="3">The sequence shown here is derived from an EMBL/GenBank/DDBJ whole genome shotgun (WGS) entry which is preliminary data.</text>
</comment>
<dbReference type="PANTHER" id="PTHR43777:SF1">
    <property type="entry name" value="MOLYBDENUM COFACTOR CYTIDYLYLTRANSFERASE"/>
    <property type="match status" value="1"/>
</dbReference>
<proteinExistence type="predicted"/>
<dbReference type="Pfam" id="PF12804">
    <property type="entry name" value="NTP_transf_3"/>
    <property type="match status" value="1"/>
</dbReference>
<evidence type="ECO:0000313" key="4">
    <source>
        <dbReference type="Proteomes" id="UP000295530"/>
    </source>
</evidence>
<gene>
    <name evidence="3" type="ORF">EC847_11162</name>
</gene>
<dbReference type="SUPFAM" id="SSF53448">
    <property type="entry name" value="Nucleotide-diphospho-sugar transferases"/>
    <property type="match status" value="1"/>
</dbReference>
<evidence type="ECO:0000313" key="3">
    <source>
        <dbReference type="EMBL" id="TDN56430.1"/>
    </source>
</evidence>
<evidence type="ECO:0000259" key="2">
    <source>
        <dbReference type="Pfam" id="PF12804"/>
    </source>
</evidence>
<dbReference type="EMBL" id="SNVX01000011">
    <property type="protein sequence ID" value="TDN56430.1"/>
    <property type="molecule type" value="Genomic_DNA"/>
</dbReference>
<name>A0A4R6EDY8_SCAGO</name>
<keyword evidence="3" id="KW-0808">Transferase</keyword>
<keyword evidence="3" id="KW-0548">Nucleotidyltransferase</keyword>
<organism evidence="3 4">
    <name type="scientific">Scandinavium goeteborgense</name>
    <dbReference type="NCBI Taxonomy" id="1851514"/>
    <lineage>
        <taxon>Bacteria</taxon>
        <taxon>Pseudomonadati</taxon>
        <taxon>Pseudomonadota</taxon>
        <taxon>Gammaproteobacteria</taxon>
        <taxon>Enterobacterales</taxon>
        <taxon>Enterobacteriaceae</taxon>
        <taxon>Scandinavium</taxon>
    </lineage>
</organism>
<feature type="domain" description="MobA-like NTP transferase" evidence="2">
    <location>
        <begin position="51"/>
        <end position="145"/>
    </location>
</feature>
<protein>
    <submittedName>
        <fullName evidence="3">Molybdenum cofactor cytidylyltransferase</fullName>
    </submittedName>
</protein>
<evidence type="ECO:0000256" key="1">
    <source>
        <dbReference type="ARBA" id="ARBA00022842"/>
    </source>
</evidence>